<dbReference type="AlphaFoldDB" id="A0A3M0JUE5"/>
<organism evidence="2 3">
    <name type="scientific">Hirundo rustica rustica</name>
    <dbReference type="NCBI Taxonomy" id="333673"/>
    <lineage>
        <taxon>Eukaryota</taxon>
        <taxon>Metazoa</taxon>
        <taxon>Chordata</taxon>
        <taxon>Craniata</taxon>
        <taxon>Vertebrata</taxon>
        <taxon>Euteleostomi</taxon>
        <taxon>Archelosauria</taxon>
        <taxon>Archosauria</taxon>
        <taxon>Dinosauria</taxon>
        <taxon>Saurischia</taxon>
        <taxon>Theropoda</taxon>
        <taxon>Coelurosauria</taxon>
        <taxon>Aves</taxon>
        <taxon>Neognathae</taxon>
        <taxon>Neoaves</taxon>
        <taxon>Telluraves</taxon>
        <taxon>Australaves</taxon>
        <taxon>Passeriformes</taxon>
        <taxon>Sylvioidea</taxon>
        <taxon>Hirundinidae</taxon>
        <taxon>Hirundo</taxon>
    </lineage>
</organism>
<feature type="region of interest" description="Disordered" evidence="1">
    <location>
        <begin position="1"/>
        <end position="28"/>
    </location>
</feature>
<keyword evidence="3" id="KW-1185">Reference proteome</keyword>
<name>A0A3M0JUE5_HIRRU</name>
<gene>
    <name evidence="2" type="ORF">DUI87_18881</name>
</gene>
<feature type="region of interest" description="Disordered" evidence="1">
    <location>
        <begin position="52"/>
        <end position="83"/>
    </location>
</feature>
<proteinExistence type="predicted"/>
<evidence type="ECO:0000313" key="3">
    <source>
        <dbReference type="Proteomes" id="UP000269221"/>
    </source>
</evidence>
<dbReference type="Proteomes" id="UP000269221">
    <property type="component" value="Unassembled WGS sequence"/>
</dbReference>
<dbReference type="EMBL" id="QRBI01000125">
    <property type="protein sequence ID" value="RMC04439.1"/>
    <property type="molecule type" value="Genomic_DNA"/>
</dbReference>
<evidence type="ECO:0000256" key="1">
    <source>
        <dbReference type="SAM" id="MobiDB-lite"/>
    </source>
</evidence>
<reference evidence="2 3" key="1">
    <citation type="submission" date="2018-07" db="EMBL/GenBank/DDBJ databases">
        <title>A high quality draft genome assembly of the barn swallow (H. rustica rustica).</title>
        <authorList>
            <person name="Formenti G."/>
            <person name="Chiara M."/>
            <person name="Poveda L."/>
            <person name="Francoijs K.-J."/>
            <person name="Bonisoli-Alquati A."/>
            <person name="Canova L."/>
            <person name="Gianfranceschi L."/>
            <person name="Horner D.S."/>
            <person name="Saino N."/>
        </authorList>
    </citation>
    <scope>NUCLEOTIDE SEQUENCE [LARGE SCALE GENOMIC DNA]</scope>
    <source>
        <strain evidence="2">Chelidonia</strain>
        <tissue evidence="2">Blood</tissue>
    </source>
</reference>
<comment type="caution">
    <text evidence="2">The sequence shown here is derived from an EMBL/GenBank/DDBJ whole genome shotgun (WGS) entry which is preliminary data.</text>
</comment>
<evidence type="ECO:0000313" key="2">
    <source>
        <dbReference type="EMBL" id="RMC04439.1"/>
    </source>
</evidence>
<accession>A0A3M0JUE5</accession>
<feature type="compositionally biased region" description="Polar residues" evidence="1">
    <location>
        <begin position="72"/>
        <end position="83"/>
    </location>
</feature>
<feature type="compositionally biased region" description="Basic and acidic residues" evidence="1">
    <location>
        <begin position="7"/>
        <end position="18"/>
    </location>
</feature>
<protein>
    <submittedName>
        <fullName evidence="2">Uncharacterized protein</fullName>
    </submittedName>
</protein>
<sequence>MAAPEGPRPRCEERERRPRGSRRLPLGSHRITESARLDEASEIIATSLWSTPNQTAGASGTCGFPLNASRGGDSTTSLGSPFPSNHTFSEEILPNVQLKAPLAQLKTISSYYPGPFAKGQPLPG</sequence>